<evidence type="ECO:0000313" key="3">
    <source>
        <dbReference type="EMBL" id="KHJ34195.1"/>
    </source>
</evidence>
<dbReference type="PANTHER" id="PTHR46689">
    <property type="entry name" value="MEMBRANE PROTEIN, PUTATIVE-RELATED"/>
    <property type="match status" value="1"/>
</dbReference>
<reference evidence="3 4" key="1">
    <citation type="journal article" date="2014" name="BMC Genomics">
        <title>Adaptive genomic structural variation in the grape powdery mildew pathogen, Erysiphe necator.</title>
        <authorList>
            <person name="Jones L."/>
            <person name="Riaz S."/>
            <person name="Morales-Cruz A."/>
            <person name="Amrine K.C."/>
            <person name="McGuire B."/>
            <person name="Gubler W.D."/>
            <person name="Walker M.A."/>
            <person name="Cantu D."/>
        </authorList>
    </citation>
    <scope>NUCLEOTIDE SEQUENCE [LARGE SCALE GENOMIC DNA]</scope>
    <source>
        <strain evidence="4">c</strain>
    </source>
</reference>
<dbReference type="HOGENOM" id="CLU_000998_3_0_1"/>
<gene>
    <name evidence="3" type="ORF">EV44_g2342</name>
</gene>
<feature type="domain" description="PhoD-like phosphatase" evidence="2">
    <location>
        <begin position="188"/>
        <end position="351"/>
    </location>
</feature>
<dbReference type="STRING" id="52586.A0A0B1PA35"/>
<dbReference type="GO" id="GO:0016020">
    <property type="term" value="C:membrane"/>
    <property type="evidence" value="ECO:0007669"/>
    <property type="project" value="TreeGrafter"/>
</dbReference>
<dbReference type="CDD" id="cd07389">
    <property type="entry name" value="MPP_PhoD"/>
    <property type="match status" value="1"/>
</dbReference>
<dbReference type="InterPro" id="IPR038607">
    <property type="entry name" value="PhoD-like_sf"/>
</dbReference>
<feature type="region of interest" description="Disordered" evidence="1">
    <location>
        <begin position="1"/>
        <end position="24"/>
    </location>
</feature>
<comment type="caution">
    <text evidence="3">The sequence shown here is derived from an EMBL/GenBank/DDBJ whole genome shotgun (WGS) entry which is preliminary data.</text>
</comment>
<evidence type="ECO:0000313" key="4">
    <source>
        <dbReference type="Proteomes" id="UP000030854"/>
    </source>
</evidence>
<name>A0A0B1PA35_UNCNE</name>
<dbReference type="AlphaFoldDB" id="A0A0B1PA35"/>
<dbReference type="EMBL" id="JNVN01000997">
    <property type="protein sequence ID" value="KHJ34195.1"/>
    <property type="molecule type" value="Genomic_DNA"/>
</dbReference>
<feature type="domain" description="PhoD-like phosphatase" evidence="2">
    <location>
        <begin position="402"/>
        <end position="474"/>
    </location>
</feature>
<dbReference type="InterPro" id="IPR018946">
    <property type="entry name" value="PhoD-like_MPP"/>
</dbReference>
<dbReference type="Gene3D" id="3.60.21.70">
    <property type="entry name" value="PhoD-like phosphatase"/>
    <property type="match status" value="1"/>
</dbReference>
<feature type="compositionally biased region" description="Polar residues" evidence="1">
    <location>
        <begin position="1"/>
        <end position="21"/>
    </location>
</feature>
<organism evidence="3 4">
    <name type="scientific">Uncinula necator</name>
    <name type="common">Grape powdery mildew</name>
    <dbReference type="NCBI Taxonomy" id="52586"/>
    <lineage>
        <taxon>Eukaryota</taxon>
        <taxon>Fungi</taxon>
        <taxon>Dikarya</taxon>
        <taxon>Ascomycota</taxon>
        <taxon>Pezizomycotina</taxon>
        <taxon>Leotiomycetes</taxon>
        <taxon>Erysiphales</taxon>
        <taxon>Erysiphaceae</taxon>
        <taxon>Erysiphe</taxon>
    </lineage>
</organism>
<dbReference type="Pfam" id="PF19050">
    <property type="entry name" value="PhoD_2"/>
    <property type="match status" value="3"/>
</dbReference>
<dbReference type="PANTHER" id="PTHR46689:SF3">
    <property type="entry name" value="PHOD-LIKE PHOSPHATASE DOMAIN-CONTAINING PROTEIN"/>
    <property type="match status" value="1"/>
</dbReference>
<keyword evidence="4" id="KW-1185">Reference proteome</keyword>
<protein>
    <submittedName>
        <fullName evidence="3">Putative transcription factor</fullName>
    </submittedName>
</protein>
<dbReference type="InterPro" id="IPR043904">
    <property type="entry name" value="PhoD_2-like"/>
</dbReference>
<dbReference type="Proteomes" id="UP000030854">
    <property type="component" value="Unassembled WGS sequence"/>
</dbReference>
<accession>A0A0B1PA35</accession>
<sequence>MAAHISGSSLKTAPHTSTSLWRHQESSHYRRQAYFASRDTTEAHESRGETDANPACKFLTVRCGPLLNYRRVENEIWYGSVLIVTNCPDSDACSIILNLELFNENTYSHAKNYQNAQQIRLETEISNQFLAQERTFTSLKLYSDQENTFWRFNLQVPMQEFEIRCIYSFPGLNLPQGQGGTDNENLCFLVPAVTQSMRIMFYSCNGFSVGTDERIFNGPCLWKDVLRVHKKTPFHVMIGGGDQIYNDGIRVDGPLKKWANMPDPLDREQYPFSSSLKRKCDKYYVDNYILWYSSEPFTSCNRKIPQLNIWDDHDIIDGFGSYSDQFMNCAVFKGIGGVAYKYYLLFQHHLAPPATSFTSDSSESLSASSTFVLHESNIDPSYILGPIRGPYLTEFSHNIYTKLGARISFLGIDGRTERTQFRINYKDTYNLIFNRINEELKAARSSSSPIQHLIILLGIPIAYPRLNWLENIFRSPAIAPIRFLNKKFGIGESFFNHFDGNVDLLDDLDDHYTSRNHKDERRILVEQLQEIAKEYSVRISFLGGDVHLAAVGRFYSNPRHGIPISQDHRYMTNIISSAIVNKPPPSIVAYTIAKRNKIHHLNEDTNETLIKFFDHDPITHRRSLNPNYFTMPRRNWTMITENSLLINDSSGRENLIDRGKNGTTNQSRRPLKTKDERLHIHNGEVHAGICHKSTVPGLHGKDTDGSLDFCICVEIDKSNEEGLTKSYGMTIPRLELNKINQ</sequence>
<evidence type="ECO:0000256" key="1">
    <source>
        <dbReference type="SAM" id="MobiDB-lite"/>
    </source>
</evidence>
<proteinExistence type="predicted"/>
<evidence type="ECO:0000259" key="2">
    <source>
        <dbReference type="Pfam" id="PF19050"/>
    </source>
</evidence>
<feature type="domain" description="PhoD-like phosphatase" evidence="2">
    <location>
        <begin position="487"/>
        <end position="640"/>
    </location>
</feature>
<dbReference type="OMA" id="GPNLWND"/>